<protein>
    <submittedName>
        <fullName evidence="1">Uncharacterized protein</fullName>
    </submittedName>
</protein>
<accession>A0AAN9PMK4</accession>
<keyword evidence="2" id="KW-1185">Reference proteome</keyword>
<gene>
    <name evidence="1" type="ORF">RJT34_14315</name>
</gene>
<dbReference type="Proteomes" id="UP001359559">
    <property type="component" value="Unassembled WGS sequence"/>
</dbReference>
<dbReference type="EMBL" id="JAYKXN010000003">
    <property type="protein sequence ID" value="KAK7303409.1"/>
    <property type="molecule type" value="Genomic_DNA"/>
</dbReference>
<evidence type="ECO:0000313" key="1">
    <source>
        <dbReference type="EMBL" id="KAK7303409.1"/>
    </source>
</evidence>
<name>A0AAN9PMK4_CLITE</name>
<comment type="caution">
    <text evidence="1">The sequence shown here is derived from an EMBL/GenBank/DDBJ whole genome shotgun (WGS) entry which is preliminary data.</text>
</comment>
<sequence>MGNCMPCHSQPKKQTRVPLIEGRDVEVDAPVPVEKLNSASTKRYILVQRKLQHGEVYHLAPFMMQSGRPEKLNSASTKRYILVQRKLQHGEVDHLAPFMMQSGRPLLPCRTTENIKLKSRNLKIVVRAEQLELLLSGSRNFQMRSVRENTRMRRCRKWLPSLPTIKEVQNY</sequence>
<reference evidence="1 2" key="1">
    <citation type="submission" date="2024-01" db="EMBL/GenBank/DDBJ databases">
        <title>The genomes of 5 underutilized Papilionoideae crops provide insights into root nodulation and disease resistance.</title>
        <authorList>
            <person name="Yuan L."/>
        </authorList>
    </citation>
    <scope>NUCLEOTIDE SEQUENCE [LARGE SCALE GENOMIC DNA]</scope>
    <source>
        <strain evidence="1">LY-2023</strain>
        <tissue evidence="1">Leaf</tissue>
    </source>
</reference>
<proteinExistence type="predicted"/>
<evidence type="ECO:0000313" key="2">
    <source>
        <dbReference type="Proteomes" id="UP001359559"/>
    </source>
</evidence>
<dbReference type="AlphaFoldDB" id="A0AAN9PMK4"/>
<organism evidence="1 2">
    <name type="scientific">Clitoria ternatea</name>
    <name type="common">Butterfly pea</name>
    <dbReference type="NCBI Taxonomy" id="43366"/>
    <lineage>
        <taxon>Eukaryota</taxon>
        <taxon>Viridiplantae</taxon>
        <taxon>Streptophyta</taxon>
        <taxon>Embryophyta</taxon>
        <taxon>Tracheophyta</taxon>
        <taxon>Spermatophyta</taxon>
        <taxon>Magnoliopsida</taxon>
        <taxon>eudicotyledons</taxon>
        <taxon>Gunneridae</taxon>
        <taxon>Pentapetalae</taxon>
        <taxon>rosids</taxon>
        <taxon>fabids</taxon>
        <taxon>Fabales</taxon>
        <taxon>Fabaceae</taxon>
        <taxon>Papilionoideae</taxon>
        <taxon>50 kb inversion clade</taxon>
        <taxon>NPAAA clade</taxon>
        <taxon>indigoferoid/millettioid clade</taxon>
        <taxon>Phaseoleae</taxon>
        <taxon>Clitoria</taxon>
    </lineage>
</organism>